<sequence length="1099" mass="122626">MKFSHQIQFNAVPDWADYYLPYSNLKKLIYHIEKERVANKGHRMSIDLEDGGEIPPSEHTALISDDPVEQENQQFVNSLNKSLDRIVKFYAKKETELYDEMDELVGDFEHLNRHDAAVAAQLRRLGSASGEAALERERQDQDGTVRSNTNQPPRRESNVEGDSFLPANIISKNVTDTDPAALEVPTHIAPPSASSPLWPREAMDDVVELRKRTVDLFVLLSELKSFVALNLTAFAKILKKYDKITNNNLKRYYTSTYVSQAYPFKTATKARLNERIQQTERAYAILATGNDLDLAIEELKTHLREHIVWERNTVWKDLIGQERRTQTVGLSDAKPSSVHTPFGTVRITRDQVMNYLYLAACVAVFVLLVRAELFDTVEQNRCLAILVFASMLWAGEVMPLFATALLVPFLIITLRVMRSDDGNYTRLSAPDATKRVFGAMFSPVIMLLLGGFAIAGALSKFGIAKSMATYVLSKAGTRPSRVLIVNMMVATVASMWISNVAAPVLCFSLIQPILRTLPVDSTFGPCLIIGIALASNLGGMASPISSPQNIIAIQNMSPAPSWAEWFIISIPLCIVGNLIIWLWLLYNYNPEKHTPQIHTIRANSDPINATQLYVIVVTLATILLWCLAHSYEHIFGDMGVIAILPLIAFFGTGLLTKDDFNNFLWNVIMLAMGGIALGKAVESSGLLKTIASQIEAMVQGFSAFQVLFVFSCLVLVIATFISHTVAALIVLPIVAEVGSQLADPQPRMLVMGTAFVCSAAMGLPVSGFPNMNAISQENELGKPYLTTKDFLINGVPSSIFSMLCIATIGYGLMALIGPRCASDNPEFPVKQCQQNETNSQEYSAVPKHGKWEILSIWSVDYKCHQSDSYRDKVAEGSQVKGGVSGKACKAKLKITYFKSDPANVEIMHIGEHTMNEGYNRRDCRVAIQNDFRKFQRKYSDAPQEDSHVKHYKNIYIDNRSMKKNLYVFGLKNYSNKVFQPSNTRRYTLRIARTGCPAAYIFIKDHSMAAVAVFLSFIKNDIGSVNLEKITNVNATEHAVIIQWCLFHASRVEMGKIRELVKLRSTPEPPRNHYCFESIAMGKISIKKCTNMLKQSDPFL</sequence>
<gene>
    <name evidence="8" type="primary">PARPA_08381.1 scaffold 32947</name>
</gene>
<dbReference type="CDD" id="cd14478">
    <property type="entry name" value="SPX_PHO87_PHO90_like"/>
    <property type="match status" value="1"/>
</dbReference>
<dbReference type="GO" id="GO:0006797">
    <property type="term" value="P:polyphosphate metabolic process"/>
    <property type="evidence" value="ECO:0007669"/>
    <property type="project" value="TreeGrafter"/>
</dbReference>
<feature type="compositionally biased region" description="Basic and acidic residues" evidence="5">
    <location>
        <begin position="133"/>
        <end position="143"/>
    </location>
</feature>
<dbReference type="Pfam" id="PF03105">
    <property type="entry name" value="SPX"/>
    <property type="match status" value="2"/>
</dbReference>
<protein>
    <recommendedName>
        <fullName evidence="7">SPX domain-containing protein</fullName>
    </recommendedName>
</protein>
<dbReference type="PANTHER" id="PTHR10283">
    <property type="entry name" value="SOLUTE CARRIER FAMILY 13 MEMBER"/>
    <property type="match status" value="1"/>
</dbReference>
<dbReference type="GO" id="GO:0005886">
    <property type="term" value="C:plasma membrane"/>
    <property type="evidence" value="ECO:0007669"/>
    <property type="project" value="TreeGrafter"/>
</dbReference>
<keyword evidence="4 6" id="KW-0472">Membrane</keyword>
<dbReference type="OrthoDB" id="10260443at2759"/>
<dbReference type="PANTHER" id="PTHR10283:SF92">
    <property type="entry name" value="LOW-AFFINITY PHOSPHATE TRANSPORTER PHO91"/>
    <property type="match status" value="1"/>
</dbReference>
<dbReference type="CDD" id="cd01115">
    <property type="entry name" value="SLC13_permease"/>
    <property type="match status" value="1"/>
</dbReference>
<feature type="transmembrane region" description="Helical" evidence="6">
    <location>
        <begin position="702"/>
        <end position="735"/>
    </location>
</feature>
<keyword evidence="3 6" id="KW-1133">Transmembrane helix</keyword>
<keyword evidence="2 6" id="KW-0812">Transmembrane</keyword>
<feature type="transmembrane region" description="Helical" evidence="6">
    <location>
        <begin position="634"/>
        <end position="651"/>
    </location>
</feature>
<evidence type="ECO:0000256" key="1">
    <source>
        <dbReference type="ARBA" id="ARBA00004141"/>
    </source>
</evidence>
<dbReference type="Pfam" id="PF00939">
    <property type="entry name" value="Na_sulph_symp"/>
    <property type="match status" value="1"/>
</dbReference>
<dbReference type="PROSITE" id="PS51382">
    <property type="entry name" value="SPX"/>
    <property type="match status" value="1"/>
</dbReference>
<dbReference type="Proteomes" id="UP000054107">
    <property type="component" value="Unassembled WGS sequence"/>
</dbReference>
<dbReference type="InterPro" id="IPR004331">
    <property type="entry name" value="SPX_dom"/>
</dbReference>
<keyword evidence="9" id="KW-1185">Reference proteome</keyword>
<feature type="transmembrane region" description="Helical" evidence="6">
    <location>
        <begin position="436"/>
        <end position="461"/>
    </location>
</feature>
<evidence type="ECO:0000313" key="9">
    <source>
        <dbReference type="Proteomes" id="UP000054107"/>
    </source>
</evidence>
<comment type="subcellular location">
    <subcellularLocation>
        <location evidence="1">Membrane</location>
        <topology evidence="1">Multi-pass membrane protein</topology>
    </subcellularLocation>
</comment>
<feature type="region of interest" description="Disordered" evidence="5">
    <location>
        <begin position="129"/>
        <end position="162"/>
    </location>
</feature>
<evidence type="ECO:0000259" key="7">
    <source>
        <dbReference type="PROSITE" id="PS51382"/>
    </source>
</evidence>
<feature type="domain" description="SPX" evidence="7">
    <location>
        <begin position="1"/>
        <end position="255"/>
    </location>
</feature>
<accession>A0A0B7N754</accession>
<dbReference type="AlphaFoldDB" id="A0A0B7N754"/>
<feature type="transmembrane region" description="Helical" evidence="6">
    <location>
        <begin position="383"/>
        <end position="416"/>
    </location>
</feature>
<evidence type="ECO:0000256" key="5">
    <source>
        <dbReference type="SAM" id="MobiDB-lite"/>
    </source>
</evidence>
<dbReference type="EMBL" id="LN731097">
    <property type="protein sequence ID" value="CEP14213.1"/>
    <property type="molecule type" value="Genomic_DNA"/>
</dbReference>
<dbReference type="InterPro" id="IPR001898">
    <property type="entry name" value="SLC13A/DASS"/>
</dbReference>
<organism evidence="8 9">
    <name type="scientific">Parasitella parasitica</name>
    <dbReference type="NCBI Taxonomy" id="35722"/>
    <lineage>
        <taxon>Eukaryota</taxon>
        <taxon>Fungi</taxon>
        <taxon>Fungi incertae sedis</taxon>
        <taxon>Mucoromycota</taxon>
        <taxon>Mucoromycotina</taxon>
        <taxon>Mucoromycetes</taxon>
        <taxon>Mucorales</taxon>
        <taxon>Mucorineae</taxon>
        <taxon>Mucoraceae</taxon>
        <taxon>Parasitella</taxon>
    </lineage>
</organism>
<name>A0A0B7N754_9FUNG</name>
<dbReference type="GO" id="GO:0006817">
    <property type="term" value="P:phosphate ion transport"/>
    <property type="evidence" value="ECO:0007669"/>
    <property type="project" value="TreeGrafter"/>
</dbReference>
<evidence type="ECO:0000256" key="6">
    <source>
        <dbReference type="SAM" id="Phobius"/>
    </source>
</evidence>
<dbReference type="GO" id="GO:0005315">
    <property type="term" value="F:phosphate transmembrane transporter activity"/>
    <property type="evidence" value="ECO:0007669"/>
    <property type="project" value="TreeGrafter"/>
</dbReference>
<evidence type="ECO:0000313" key="8">
    <source>
        <dbReference type="EMBL" id="CEP14213.1"/>
    </source>
</evidence>
<feature type="transmembrane region" description="Helical" evidence="6">
    <location>
        <begin position="747"/>
        <end position="769"/>
    </location>
</feature>
<evidence type="ECO:0000256" key="2">
    <source>
        <dbReference type="ARBA" id="ARBA00022692"/>
    </source>
</evidence>
<reference evidence="8 9" key="1">
    <citation type="submission" date="2014-09" db="EMBL/GenBank/DDBJ databases">
        <authorList>
            <person name="Ellenberger Sabrina"/>
        </authorList>
    </citation>
    <scope>NUCLEOTIDE SEQUENCE [LARGE SCALE GENOMIC DNA]</scope>
    <source>
        <strain evidence="8 9">CBS 412.66</strain>
    </source>
</reference>
<dbReference type="STRING" id="35722.A0A0B7N754"/>
<feature type="transmembrane region" description="Helical" evidence="6">
    <location>
        <begin position="482"/>
        <end position="510"/>
    </location>
</feature>
<feature type="transmembrane region" description="Helical" evidence="6">
    <location>
        <begin position="663"/>
        <end position="681"/>
    </location>
</feature>
<evidence type="ECO:0000256" key="3">
    <source>
        <dbReference type="ARBA" id="ARBA00022989"/>
    </source>
</evidence>
<feature type="transmembrane region" description="Helical" evidence="6">
    <location>
        <begin position="606"/>
        <end position="627"/>
    </location>
</feature>
<proteinExistence type="predicted"/>
<feature type="transmembrane region" description="Helical" evidence="6">
    <location>
        <begin position="790"/>
        <end position="816"/>
    </location>
</feature>
<feature type="transmembrane region" description="Helical" evidence="6">
    <location>
        <begin position="565"/>
        <end position="586"/>
    </location>
</feature>
<evidence type="ECO:0000256" key="4">
    <source>
        <dbReference type="ARBA" id="ARBA00023136"/>
    </source>
</evidence>
<feature type="transmembrane region" description="Helical" evidence="6">
    <location>
        <begin position="352"/>
        <end position="371"/>
    </location>
</feature>
<feature type="transmembrane region" description="Helical" evidence="6">
    <location>
        <begin position="522"/>
        <end position="544"/>
    </location>
</feature>